<reference evidence="1 2" key="1">
    <citation type="journal article" date="2023" name="Nucleic Acids Res.">
        <title>The hologenome of Daphnia magna reveals possible DNA methylation and microbiome-mediated evolution of the host genome.</title>
        <authorList>
            <person name="Chaturvedi A."/>
            <person name="Li X."/>
            <person name="Dhandapani V."/>
            <person name="Marshall H."/>
            <person name="Kissane S."/>
            <person name="Cuenca-Cambronero M."/>
            <person name="Asole G."/>
            <person name="Calvet F."/>
            <person name="Ruiz-Romero M."/>
            <person name="Marangio P."/>
            <person name="Guigo R."/>
            <person name="Rago D."/>
            <person name="Mirbahai L."/>
            <person name="Eastwood N."/>
            <person name="Colbourne J.K."/>
            <person name="Zhou J."/>
            <person name="Mallon E."/>
            <person name="Orsini L."/>
        </authorList>
    </citation>
    <scope>NUCLEOTIDE SEQUENCE [LARGE SCALE GENOMIC DNA]</scope>
    <source>
        <strain evidence="1">LRV0_1</strain>
    </source>
</reference>
<proteinExistence type="predicted"/>
<gene>
    <name evidence="1" type="ORF">OUZ56_011778</name>
</gene>
<dbReference type="Proteomes" id="UP001234178">
    <property type="component" value="Unassembled WGS sequence"/>
</dbReference>
<name>A0ABQ9Z135_9CRUS</name>
<protein>
    <submittedName>
        <fullName evidence="1">Uncharacterized protein</fullName>
    </submittedName>
</protein>
<organism evidence="1 2">
    <name type="scientific">Daphnia magna</name>
    <dbReference type="NCBI Taxonomy" id="35525"/>
    <lineage>
        <taxon>Eukaryota</taxon>
        <taxon>Metazoa</taxon>
        <taxon>Ecdysozoa</taxon>
        <taxon>Arthropoda</taxon>
        <taxon>Crustacea</taxon>
        <taxon>Branchiopoda</taxon>
        <taxon>Diplostraca</taxon>
        <taxon>Cladocera</taxon>
        <taxon>Anomopoda</taxon>
        <taxon>Daphniidae</taxon>
        <taxon>Daphnia</taxon>
    </lineage>
</organism>
<sequence length="74" mass="8211">MLSGVSQLIISSHLFQWQVKCTNDACEEAGEAQYLAISRVWYVGTSDSNLQVPGILNVSLFLALFHKVQIISIE</sequence>
<dbReference type="EMBL" id="JAOYFB010000002">
    <property type="protein sequence ID" value="KAK4006621.1"/>
    <property type="molecule type" value="Genomic_DNA"/>
</dbReference>
<accession>A0ABQ9Z135</accession>
<evidence type="ECO:0000313" key="1">
    <source>
        <dbReference type="EMBL" id="KAK4006621.1"/>
    </source>
</evidence>
<evidence type="ECO:0000313" key="2">
    <source>
        <dbReference type="Proteomes" id="UP001234178"/>
    </source>
</evidence>
<comment type="caution">
    <text evidence="1">The sequence shown here is derived from an EMBL/GenBank/DDBJ whole genome shotgun (WGS) entry which is preliminary data.</text>
</comment>
<keyword evidence="2" id="KW-1185">Reference proteome</keyword>